<dbReference type="Pfam" id="PF12833">
    <property type="entry name" value="HTH_18"/>
    <property type="match status" value="1"/>
</dbReference>
<dbReference type="SUPFAM" id="SSF46689">
    <property type="entry name" value="Homeodomain-like"/>
    <property type="match status" value="1"/>
</dbReference>
<evidence type="ECO:0000259" key="5">
    <source>
        <dbReference type="PROSITE" id="PS01124"/>
    </source>
</evidence>
<dbReference type="GO" id="GO:0003700">
    <property type="term" value="F:DNA-binding transcription factor activity"/>
    <property type="evidence" value="ECO:0007669"/>
    <property type="project" value="InterPro"/>
</dbReference>
<dbReference type="InterPro" id="IPR009057">
    <property type="entry name" value="Homeodomain-like_sf"/>
</dbReference>
<dbReference type="EMBL" id="CP027062">
    <property type="protein sequence ID" value="AVI52046.1"/>
    <property type="molecule type" value="Genomic_DNA"/>
</dbReference>
<proteinExistence type="predicted"/>
<keyword evidence="4" id="KW-0472">Membrane</keyword>
<dbReference type="SMART" id="SM00342">
    <property type="entry name" value="HTH_ARAC"/>
    <property type="match status" value="1"/>
</dbReference>
<protein>
    <recommendedName>
        <fullName evidence="5">HTH araC/xylS-type domain-containing protein</fullName>
    </recommendedName>
</protein>
<dbReference type="GO" id="GO:0043565">
    <property type="term" value="F:sequence-specific DNA binding"/>
    <property type="evidence" value="ECO:0007669"/>
    <property type="project" value="InterPro"/>
</dbReference>
<dbReference type="KEGG" id="aue:C5O00_13140"/>
<dbReference type="PROSITE" id="PS01124">
    <property type="entry name" value="HTH_ARAC_FAMILY_2"/>
    <property type="match status" value="1"/>
</dbReference>
<dbReference type="InterPro" id="IPR018060">
    <property type="entry name" value="HTH_AraC"/>
</dbReference>
<name>A0A2S0HZK4_9FLAO</name>
<keyword evidence="4" id="KW-1133">Transmembrane helix</keyword>
<keyword evidence="4" id="KW-0812">Transmembrane</keyword>
<evidence type="ECO:0000313" key="7">
    <source>
        <dbReference type="Proteomes" id="UP000238442"/>
    </source>
</evidence>
<evidence type="ECO:0000256" key="3">
    <source>
        <dbReference type="ARBA" id="ARBA00023163"/>
    </source>
</evidence>
<evidence type="ECO:0000256" key="2">
    <source>
        <dbReference type="ARBA" id="ARBA00023125"/>
    </source>
</evidence>
<organism evidence="6 7">
    <name type="scientific">Pukyongia salina</name>
    <dbReference type="NCBI Taxonomy" id="2094025"/>
    <lineage>
        <taxon>Bacteria</taxon>
        <taxon>Pseudomonadati</taxon>
        <taxon>Bacteroidota</taxon>
        <taxon>Flavobacteriia</taxon>
        <taxon>Flavobacteriales</taxon>
        <taxon>Flavobacteriaceae</taxon>
        <taxon>Pukyongia</taxon>
    </lineage>
</organism>
<sequence>MRDSLLKCLLIFYMLINPYVEIISQSLDPEILNSKEYEDLLKMFNEYYGDSINQEQIARSYIKKARKDGDTIKMARGYDRLSRIFHFEKSIKFADSVIILTKGTRHKTYPALGYILKGYLYDQNMDFINSNINYLKAYRIAKRHKNLQQQVHVMQPLIANKIIWGDKHEAIRLQHVREKIVRSKDYIHLLKELTRSNAQIDLNQLYINELLSSNSNYVFCHLNLKNYDSTRYYLKKGDNLLNDYKGVDRQEFIYWYMEVELELSYYIHEFGRVIEIAKILLKKQDHIDPYSLMNINYHTGLALKKLGYNKEGLKYLVNADSLVDSNDLQLLPKDRNLFVALNDHYRAVGDVKSQIKYLRKLIKTDSIAKINLRYFEPSMIRNLETPQLLNEKELLISALEKKNKISFILNMGVVILLILSLMSLIYYMLKRRKDRKYFNKLIDKTSKSKGYENNKYAYDISSDVINSILKKLENFEKEQEYLSTDISLQTMAKLFDSNANYLSRVINLKIGKNFSQYINDLRIDYAVRKISNDKKFRKYTIKAIGEECGYRNAESFSKAFYRRNKIYPSNYINKLNKTDPMW</sequence>
<dbReference type="Proteomes" id="UP000238442">
    <property type="component" value="Chromosome"/>
</dbReference>
<feature type="transmembrane region" description="Helical" evidence="4">
    <location>
        <begin position="407"/>
        <end position="429"/>
    </location>
</feature>
<evidence type="ECO:0000313" key="6">
    <source>
        <dbReference type="EMBL" id="AVI52046.1"/>
    </source>
</evidence>
<evidence type="ECO:0000256" key="4">
    <source>
        <dbReference type="SAM" id="Phobius"/>
    </source>
</evidence>
<gene>
    <name evidence="6" type="ORF">C5O00_13140</name>
</gene>
<keyword evidence="2" id="KW-0238">DNA-binding</keyword>
<dbReference type="RefSeq" id="WP_105217286.1">
    <property type="nucleotide sequence ID" value="NZ_CP027062.1"/>
</dbReference>
<keyword evidence="1" id="KW-0805">Transcription regulation</keyword>
<dbReference type="PANTHER" id="PTHR43280:SF34">
    <property type="entry name" value="ARAC-FAMILY TRANSCRIPTIONAL REGULATOR"/>
    <property type="match status" value="1"/>
</dbReference>
<dbReference type="AlphaFoldDB" id="A0A2S0HZK4"/>
<reference evidence="6 7" key="1">
    <citation type="submission" date="2018-02" db="EMBL/GenBank/DDBJ databases">
        <title>Genomic analysis of the strain RR4-38 isolated from a seawater recirculating aquaculture system.</title>
        <authorList>
            <person name="Kim Y.-S."/>
            <person name="Jang Y.H."/>
            <person name="Kim K.-H."/>
        </authorList>
    </citation>
    <scope>NUCLEOTIDE SEQUENCE [LARGE SCALE GENOMIC DNA]</scope>
    <source>
        <strain evidence="6 7">RR4-38</strain>
    </source>
</reference>
<evidence type="ECO:0000256" key="1">
    <source>
        <dbReference type="ARBA" id="ARBA00023015"/>
    </source>
</evidence>
<keyword evidence="3" id="KW-0804">Transcription</keyword>
<dbReference type="PANTHER" id="PTHR43280">
    <property type="entry name" value="ARAC-FAMILY TRANSCRIPTIONAL REGULATOR"/>
    <property type="match status" value="1"/>
</dbReference>
<feature type="domain" description="HTH araC/xylS-type" evidence="5">
    <location>
        <begin position="466"/>
        <end position="574"/>
    </location>
</feature>
<keyword evidence="7" id="KW-1185">Reference proteome</keyword>
<dbReference type="Gene3D" id="1.10.10.60">
    <property type="entry name" value="Homeodomain-like"/>
    <property type="match status" value="2"/>
</dbReference>
<dbReference type="OrthoDB" id="5295174at2"/>
<accession>A0A2S0HZK4</accession>